<gene>
    <name evidence="1" type="ORF">S03H2_30193</name>
</gene>
<proteinExistence type="predicted"/>
<evidence type="ECO:0000313" key="1">
    <source>
        <dbReference type="EMBL" id="GAH54345.1"/>
    </source>
</evidence>
<accession>X1HB90</accession>
<comment type="caution">
    <text evidence="1">The sequence shown here is derived from an EMBL/GenBank/DDBJ whole genome shotgun (WGS) entry which is preliminary data.</text>
</comment>
<sequence length="122" mass="13980">MNLPKGLMIMRYDNKSGISIEAKYPNEELDVTDGTLMNIFSLHEFSEQDGIASLTVGEINIATYYSGEDMDYYVVLILDLLENPEDYEKGLKEISQIILENLEEEKYIDMLPSLFTQISKLL</sequence>
<dbReference type="EMBL" id="BARU01018257">
    <property type="protein sequence ID" value="GAH54345.1"/>
    <property type="molecule type" value="Genomic_DNA"/>
</dbReference>
<organism evidence="1">
    <name type="scientific">marine sediment metagenome</name>
    <dbReference type="NCBI Taxonomy" id="412755"/>
    <lineage>
        <taxon>unclassified sequences</taxon>
        <taxon>metagenomes</taxon>
        <taxon>ecological metagenomes</taxon>
    </lineage>
</organism>
<reference evidence="1" key="1">
    <citation type="journal article" date="2014" name="Front. Microbiol.">
        <title>High frequency of phylogenetically diverse reductive dehalogenase-homologous genes in deep subseafloor sedimentary metagenomes.</title>
        <authorList>
            <person name="Kawai M."/>
            <person name="Futagami T."/>
            <person name="Toyoda A."/>
            <person name="Takaki Y."/>
            <person name="Nishi S."/>
            <person name="Hori S."/>
            <person name="Arai W."/>
            <person name="Tsubouchi T."/>
            <person name="Morono Y."/>
            <person name="Uchiyama I."/>
            <person name="Ito T."/>
            <person name="Fujiyama A."/>
            <person name="Inagaki F."/>
            <person name="Takami H."/>
        </authorList>
    </citation>
    <scope>NUCLEOTIDE SEQUENCE</scope>
    <source>
        <strain evidence="1">Expedition CK06-06</strain>
    </source>
</reference>
<protein>
    <submittedName>
        <fullName evidence="1">Uncharacterized protein</fullName>
    </submittedName>
</protein>
<dbReference type="AlphaFoldDB" id="X1HB90"/>
<name>X1HB90_9ZZZZ</name>